<protein>
    <submittedName>
        <fullName evidence="2">Beta-mannosidase</fullName>
    </submittedName>
</protein>
<proteinExistence type="predicted"/>
<accession>A0A915M8Q4</accession>
<dbReference type="AlphaFoldDB" id="A0A915M8Q4"/>
<keyword evidence="1" id="KW-1185">Reference proteome</keyword>
<name>A0A915M8Q4_MELJA</name>
<sequence length="81" mass="9326">MNYPKSELTPKLGIVYIQKPTFTVQIDLNVSSDPILIWMQAHSFLLTDENSQIYSQRLRVGNFDNKLNGKSLPCIQMKLIK</sequence>
<evidence type="ECO:0000313" key="2">
    <source>
        <dbReference type="WBParaSite" id="scaffold3476_cov276.g6690"/>
    </source>
</evidence>
<evidence type="ECO:0000313" key="1">
    <source>
        <dbReference type="Proteomes" id="UP000887561"/>
    </source>
</evidence>
<organism evidence="1 2">
    <name type="scientific">Meloidogyne javanica</name>
    <name type="common">Root-knot nematode worm</name>
    <dbReference type="NCBI Taxonomy" id="6303"/>
    <lineage>
        <taxon>Eukaryota</taxon>
        <taxon>Metazoa</taxon>
        <taxon>Ecdysozoa</taxon>
        <taxon>Nematoda</taxon>
        <taxon>Chromadorea</taxon>
        <taxon>Rhabditida</taxon>
        <taxon>Tylenchina</taxon>
        <taxon>Tylenchomorpha</taxon>
        <taxon>Tylenchoidea</taxon>
        <taxon>Meloidogynidae</taxon>
        <taxon>Meloidogyninae</taxon>
        <taxon>Meloidogyne</taxon>
        <taxon>Meloidogyne incognita group</taxon>
    </lineage>
</organism>
<reference evidence="2" key="1">
    <citation type="submission" date="2022-11" db="UniProtKB">
        <authorList>
            <consortium name="WormBaseParasite"/>
        </authorList>
    </citation>
    <scope>IDENTIFICATION</scope>
</reference>
<dbReference type="Proteomes" id="UP000887561">
    <property type="component" value="Unplaced"/>
</dbReference>
<dbReference type="WBParaSite" id="scaffold3476_cov276.g6690">
    <property type="protein sequence ID" value="scaffold3476_cov276.g6690"/>
    <property type="gene ID" value="scaffold3476_cov276.g6690"/>
</dbReference>